<dbReference type="InterPro" id="IPR036770">
    <property type="entry name" value="Ankyrin_rpt-contain_sf"/>
</dbReference>
<accession>X0YYP6</accession>
<name>X0YYP6_9ZZZZ</name>
<dbReference type="Gene3D" id="1.25.40.20">
    <property type="entry name" value="Ankyrin repeat-containing domain"/>
    <property type="match status" value="1"/>
</dbReference>
<dbReference type="AlphaFoldDB" id="X0YYP6"/>
<feature type="non-terminal residue" evidence="1">
    <location>
        <position position="117"/>
    </location>
</feature>
<dbReference type="SUPFAM" id="SSF48403">
    <property type="entry name" value="Ankyrin repeat"/>
    <property type="match status" value="1"/>
</dbReference>
<gene>
    <name evidence="1" type="ORF">S01H1_77996</name>
</gene>
<dbReference type="EMBL" id="BARS01052466">
    <property type="protein sequence ID" value="GAG53373.1"/>
    <property type="molecule type" value="Genomic_DNA"/>
</dbReference>
<proteinExistence type="predicted"/>
<organism evidence="1">
    <name type="scientific">marine sediment metagenome</name>
    <dbReference type="NCBI Taxonomy" id="412755"/>
    <lineage>
        <taxon>unclassified sequences</taxon>
        <taxon>metagenomes</taxon>
        <taxon>ecological metagenomes</taxon>
    </lineage>
</organism>
<comment type="caution">
    <text evidence="1">The sequence shown here is derived from an EMBL/GenBank/DDBJ whole genome shotgun (WGS) entry which is preliminary data.</text>
</comment>
<evidence type="ECO:0000313" key="1">
    <source>
        <dbReference type="EMBL" id="GAG53373.1"/>
    </source>
</evidence>
<sequence>MNNDIVKNLNEKEKQELLGTLMGRFEYSYDKRERVLNGINAYIAKYGTILGETVRKRGLVAVKFLLTMKGIDVYKVNDEGQTPLEVIIYGSTFCHTSDKIAKLLLEHIANLNLSSWQ</sequence>
<reference evidence="1" key="1">
    <citation type="journal article" date="2014" name="Front. Microbiol.">
        <title>High frequency of phylogenetically diverse reductive dehalogenase-homologous genes in deep subseafloor sedimentary metagenomes.</title>
        <authorList>
            <person name="Kawai M."/>
            <person name="Futagami T."/>
            <person name="Toyoda A."/>
            <person name="Takaki Y."/>
            <person name="Nishi S."/>
            <person name="Hori S."/>
            <person name="Arai W."/>
            <person name="Tsubouchi T."/>
            <person name="Morono Y."/>
            <person name="Uchiyama I."/>
            <person name="Ito T."/>
            <person name="Fujiyama A."/>
            <person name="Inagaki F."/>
            <person name="Takami H."/>
        </authorList>
    </citation>
    <scope>NUCLEOTIDE SEQUENCE</scope>
    <source>
        <strain evidence="1">Expedition CK06-06</strain>
    </source>
</reference>
<protein>
    <submittedName>
        <fullName evidence="1">Uncharacterized protein</fullName>
    </submittedName>
</protein>